<evidence type="ECO:0000256" key="2">
    <source>
        <dbReference type="ARBA" id="ARBA00022763"/>
    </source>
</evidence>
<dbReference type="PANTHER" id="PTHR11076">
    <property type="entry name" value="DNA REPAIR POLYMERASE UMUC / TRANSFERASE FAMILY MEMBER"/>
    <property type="match status" value="1"/>
</dbReference>
<dbReference type="GO" id="GO:0003684">
    <property type="term" value="F:damaged DNA binding"/>
    <property type="evidence" value="ECO:0007669"/>
    <property type="project" value="InterPro"/>
</dbReference>
<dbReference type="GO" id="GO:0042276">
    <property type="term" value="P:error-prone translesion synthesis"/>
    <property type="evidence" value="ECO:0007669"/>
    <property type="project" value="TreeGrafter"/>
</dbReference>
<dbReference type="CDD" id="cd01700">
    <property type="entry name" value="PolY_Pol_V_umuC"/>
    <property type="match status" value="1"/>
</dbReference>
<dbReference type="Gene3D" id="3.30.1490.100">
    <property type="entry name" value="DNA polymerase, Y-family, little finger domain"/>
    <property type="match status" value="1"/>
</dbReference>
<dbReference type="Pfam" id="PF11799">
    <property type="entry name" value="IMS_C"/>
    <property type="match status" value="1"/>
</dbReference>
<keyword evidence="8" id="KW-1185">Reference proteome</keyword>
<organism evidence="7 8">
    <name type="scientific">Legionella septentrionalis</name>
    <dbReference type="NCBI Taxonomy" id="2498109"/>
    <lineage>
        <taxon>Bacteria</taxon>
        <taxon>Pseudomonadati</taxon>
        <taxon>Pseudomonadota</taxon>
        <taxon>Gammaproteobacteria</taxon>
        <taxon>Legionellales</taxon>
        <taxon>Legionellaceae</taxon>
        <taxon>Legionella</taxon>
    </lineage>
</organism>
<dbReference type="InterPro" id="IPR043128">
    <property type="entry name" value="Rev_trsase/Diguanyl_cyclase"/>
</dbReference>
<keyword evidence="5" id="KW-0742">SOS response</keyword>
<dbReference type="Gene3D" id="3.40.1170.60">
    <property type="match status" value="1"/>
</dbReference>
<evidence type="ECO:0000256" key="5">
    <source>
        <dbReference type="ARBA" id="ARBA00023236"/>
    </source>
</evidence>
<evidence type="ECO:0000256" key="3">
    <source>
        <dbReference type="ARBA" id="ARBA00023199"/>
    </source>
</evidence>
<reference evidence="7 8" key="1">
    <citation type="submission" date="2018-12" db="EMBL/GenBank/DDBJ databases">
        <title>Legionella sp,whole genome shotgun sequence.</title>
        <authorList>
            <person name="Wu H."/>
        </authorList>
    </citation>
    <scope>NUCLEOTIDE SEQUENCE [LARGE SCALE GENOMIC DNA]</scope>
    <source>
        <strain evidence="8">km714</strain>
    </source>
</reference>
<keyword evidence="2" id="KW-0227">DNA damage</keyword>
<dbReference type="Pfam" id="PF13438">
    <property type="entry name" value="DUF4113"/>
    <property type="match status" value="1"/>
</dbReference>
<dbReference type="AlphaFoldDB" id="A0A3S0VB04"/>
<evidence type="ECO:0000313" key="8">
    <source>
        <dbReference type="Proteomes" id="UP000288012"/>
    </source>
</evidence>
<keyword evidence="3" id="KW-0741">SOS mutagenesis</keyword>
<dbReference type="GO" id="GO:0006281">
    <property type="term" value="P:DNA repair"/>
    <property type="evidence" value="ECO:0007669"/>
    <property type="project" value="UniProtKB-KW"/>
</dbReference>
<dbReference type="Gene3D" id="3.30.70.270">
    <property type="match status" value="1"/>
</dbReference>
<dbReference type="InterPro" id="IPR025188">
    <property type="entry name" value="DUF4113"/>
</dbReference>
<accession>A0A3S0VB04</accession>
<dbReference type="GO" id="GO:0009432">
    <property type="term" value="P:SOS response"/>
    <property type="evidence" value="ECO:0007669"/>
    <property type="project" value="UniProtKB-KW"/>
</dbReference>
<dbReference type="InterPro" id="IPR036775">
    <property type="entry name" value="DNA_pol_Y-fam_lit_finger_sf"/>
</dbReference>
<evidence type="ECO:0000256" key="4">
    <source>
        <dbReference type="ARBA" id="ARBA00023204"/>
    </source>
</evidence>
<dbReference type="Pfam" id="PF00817">
    <property type="entry name" value="IMS"/>
    <property type="match status" value="1"/>
</dbReference>
<dbReference type="InterPro" id="IPR050116">
    <property type="entry name" value="DNA_polymerase-Y"/>
</dbReference>
<dbReference type="InterPro" id="IPR017961">
    <property type="entry name" value="DNA_pol_Y-fam_little_finger"/>
</dbReference>
<dbReference type="SUPFAM" id="SSF56672">
    <property type="entry name" value="DNA/RNA polymerases"/>
    <property type="match status" value="1"/>
</dbReference>
<dbReference type="EMBL" id="RZGR01000008">
    <property type="protein sequence ID" value="RUQ89207.1"/>
    <property type="molecule type" value="Genomic_DNA"/>
</dbReference>
<evidence type="ECO:0000259" key="6">
    <source>
        <dbReference type="PROSITE" id="PS50173"/>
    </source>
</evidence>
<dbReference type="RefSeq" id="WP_127111154.1">
    <property type="nucleotide sequence ID" value="NZ_RZGR01000008.1"/>
</dbReference>
<dbReference type="PROSITE" id="PS50173">
    <property type="entry name" value="UMUC"/>
    <property type="match status" value="1"/>
</dbReference>
<dbReference type="GO" id="GO:0003887">
    <property type="term" value="F:DNA-directed DNA polymerase activity"/>
    <property type="evidence" value="ECO:0007669"/>
    <property type="project" value="TreeGrafter"/>
</dbReference>
<dbReference type="Gene3D" id="1.10.150.20">
    <property type="entry name" value="5' to 3' exonuclease, C-terminal subdomain"/>
    <property type="match status" value="1"/>
</dbReference>
<protein>
    <submittedName>
        <fullName evidence="7">Y-family DNA polymerase</fullName>
    </submittedName>
</protein>
<evidence type="ECO:0000256" key="1">
    <source>
        <dbReference type="ARBA" id="ARBA00010945"/>
    </source>
</evidence>
<gene>
    <name evidence="7" type="ORF">EKM59_03775</name>
</gene>
<dbReference type="InterPro" id="IPR043502">
    <property type="entry name" value="DNA/RNA_pol_sf"/>
</dbReference>
<evidence type="ECO:0000313" key="7">
    <source>
        <dbReference type="EMBL" id="RUQ89207.1"/>
    </source>
</evidence>
<keyword evidence="4" id="KW-0234">DNA repair</keyword>
<comment type="similarity">
    <text evidence="1">Belongs to the DNA polymerase type-Y family.</text>
</comment>
<comment type="caution">
    <text evidence="7">The sequence shown here is derived from an EMBL/GenBank/DDBJ whole genome shotgun (WGS) entry which is preliminary data.</text>
</comment>
<dbReference type="GO" id="GO:0005829">
    <property type="term" value="C:cytosol"/>
    <property type="evidence" value="ECO:0007669"/>
    <property type="project" value="TreeGrafter"/>
</dbReference>
<dbReference type="Proteomes" id="UP000288012">
    <property type="component" value="Unassembled WGS sequence"/>
</dbReference>
<dbReference type="InterPro" id="IPR001126">
    <property type="entry name" value="UmuC"/>
</dbReference>
<name>A0A3S0VB04_9GAMM</name>
<sequence length="418" mass="47726">MFALLDCNNFYASCERLFRPDLRNHPIVVLSSNDGCVIARSNEAKDLGIGMGIPFFKVKTLCKQHNVQIFSSNFTLYGDISQRVMSVIEAHWPHVEIYSIDEAFLDLSSLPENELEIFCSTLQKTILRCTGIPTSIGIGASKTLAKTANYIAKSKLKIPVFNINQQRQWLQKISVGNIWGVGRKLHKKLTEQGIYTAMDLAEANPHHMKNLFTVMLQRTVMELNGTRCANLTVKESQHSIISSRSFGVMQAEYEVIAQAVSFHCRRSCEKLREHRLLAQHVTVFVYSNRFRNDLEQYDNWIEMKLAAPTDDLRQITHYAKLALQKIHRNGIQYKKVGIRLGNLVARETLQLDLFLSASAKEREKTEQFMGLMDKINAKFGRQTIRLAAEGCQQPWAALKQLKSPNYTTQWSELPLVRC</sequence>
<dbReference type="PANTHER" id="PTHR11076:SF34">
    <property type="entry name" value="PROTEIN UMUC"/>
    <property type="match status" value="1"/>
</dbReference>
<proteinExistence type="inferred from homology"/>
<feature type="domain" description="UmuC" evidence="6">
    <location>
        <begin position="2"/>
        <end position="182"/>
    </location>
</feature>